<evidence type="ECO:0000313" key="3">
    <source>
        <dbReference type="EMBL" id="PIL37194.1"/>
    </source>
</evidence>
<feature type="compositionally biased region" description="Pro residues" evidence="1">
    <location>
        <begin position="262"/>
        <end position="276"/>
    </location>
</feature>
<evidence type="ECO:0000256" key="1">
    <source>
        <dbReference type="SAM" id="MobiDB-lite"/>
    </source>
</evidence>
<dbReference type="AlphaFoldDB" id="A0A2G8STW3"/>
<evidence type="ECO:0000313" key="4">
    <source>
        <dbReference type="Proteomes" id="UP000230002"/>
    </source>
</evidence>
<dbReference type="EMBL" id="AYKW01000001">
    <property type="protein sequence ID" value="PIL37194.1"/>
    <property type="molecule type" value="Genomic_DNA"/>
</dbReference>
<feature type="signal peptide" evidence="2">
    <location>
        <begin position="1"/>
        <end position="17"/>
    </location>
</feature>
<feature type="region of interest" description="Disordered" evidence="1">
    <location>
        <begin position="245"/>
        <end position="276"/>
    </location>
</feature>
<comment type="caution">
    <text evidence="3">The sequence shown here is derived from an EMBL/GenBank/DDBJ whole genome shotgun (WGS) entry which is preliminary data.</text>
</comment>
<evidence type="ECO:0008006" key="5">
    <source>
        <dbReference type="Google" id="ProtNLM"/>
    </source>
</evidence>
<name>A0A2G8STW3_9APHY</name>
<accession>A0A2G8STW3</accession>
<dbReference type="Proteomes" id="UP000230002">
    <property type="component" value="Unassembled WGS sequence"/>
</dbReference>
<reference evidence="3 4" key="1">
    <citation type="journal article" date="2015" name="Sci. Rep.">
        <title>Chromosome-level genome map provides insights into diverse defense mechanisms in the medicinal fungus Ganoderma sinense.</title>
        <authorList>
            <person name="Zhu Y."/>
            <person name="Xu J."/>
            <person name="Sun C."/>
            <person name="Zhou S."/>
            <person name="Xu H."/>
            <person name="Nelson D.R."/>
            <person name="Qian J."/>
            <person name="Song J."/>
            <person name="Luo H."/>
            <person name="Xiang L."/>
            <person name="Li Y."/>
            <person name="Xu Z."/>
            <person name="Ji A."/>
            <person name="Wang L."/>
            <person name="Lu S."/>
            <person name="Hayward A."/>
            <person name="Sun W."/>
            <person name="Li X."/>
            <person name="Schwartz D.C."/>
            <person name="Wang Y."/>
            <person name="Chen S."/>
        </authorList>
    </citation>
    <scope>NUCLEOTIDE SEQUENCE [LARGE SCALE GENOMIC DNA]</scope>
    <source>
        <strain evidence="3 4">ZZ0214-1</strain>
    </source>
</reference>
<organism evidence="3 4">
    <name type="scientific">Ganoderma sinense ZZ0214-1</name>
    <dbReference type="NCBI Taxonomy" id="1077348"/>
    <lineage>
        <taxon>Eukaryota</taxon>
        <taxon>Fungi</taxon>
        <taxon>Dikarya</taxon>
        <taxon>Basidiomycota</taxon>
        <taxon>Agaricomycotina</taxon>
        <taxon>Agaricomycetes</taxon>
        <taxon>Polyporales</taxon>
        <taxon>Polyporaceae</taxon>
        <taxon>Ganoderma</taxon>
    </lineage>
</organism>
<gene>
    <name evidence="3" type="ORF">GSI_00887</name>
</gene>
<keyword evidence="4" id="KW-1185">Reference proteome</keyword>
<feature type="region of interest" description="Disordered" evidence="1">
    <location>
        <begin position="136"/>
        <end position="163"/>
    </location>
</feature>
<protein>
    <recommendedName>
        <fullName evidence="5">Transporter</fullName>
    </recommendedName>
</protein>
<feature type="chain" id="PRO_5013936822" description="Transporter" evidence="2">
    <location>
        <begin position="18"/>
        <end position="276"/>
    </location>
</feature>
<sequence>MFILALGSAAAFSRVVAMRADETARSDSLFGLLAGDRSPSATRLGPNPFPTTADELAPPSDARACGDSWGMRLDLRRGRSIRIGPMFDRRRPLLLAALGVRGPRLAGLVWCRCSRALPAAVDEVLDSSEREGARFRLRSISGETRRGEPSATDSSSSARLPSVEVRERDLRKLGSRRLALGRLPAAPRMAVLADKEEEEAPENVEGAENSVKSMLVSVFSSSHSLSDPPIDMLRCDVSAGIEKEAELASAGATEMTTGPEPDIAPSPPSSRSPCPA</sequence>
<proteinExistence type="predicted"/>
<evidence type="ECO:0000256" key="2">
    <source>
        <dbReference type="SAM" id="SignalP"/>
    </source>
</evidence>
<keyword evidence="2" id="KW-0732">Signal</keyword>